<name>A0A455SJJ8_9CHLR</name>
<organism evidence="1">
    <name type="scientific">Thermosporothrix sp. COM3</name>
    <dbReference type="NCBI Taxonomy" id="2490863"/>
    <lineage>
        <taxon>Bacteria</taxon>
        <taxon>Bacillati</taxon>
        <taxon>Chloroflexota</taxon>
        <taxon>Ktedonobacteria</taxon>
        <taxon>Ktedonobacterales</taxon>
        <taxon>Thermosporotrichaceae</taxon>
        <taxon>Thermosporothrix</taxon>
    </lineage>
</organism>
<gene>
    <name evidence="1" type="ORF">KTC_25210</name>
</gene>
<reference evidence="1" key="1">
    <citation type="submission" date="2018-12" db="EMBL/GenBank/DDBJ databases">
        <title>Novel natural products biosynthetic potential of the class Ktedonobacteria.</title>
        <authorList>
            <person name="Zheng Y."/>
            <person name="Saitou A."/>
            <person name="Wang C.M."/>
            <person name="Toyoda A."/>
            <person name="Minakuchi Y."/>
            <person name="Sekiguchi Y."/>
            <person name="Ueda K."/>
            <person name="Takano H."/>
            <person name="Sakai Y."/>
            <person name="Yokota A."/>
            <person name="Yabe S."/>
        </authorList>
    </citation>
    <scope>NUCLEOTIDE SEQUENCE</scope>
    <source>
        <strain evidence="1">COM3</strain>
    </source>
</reference>
<protein>
    <submittedName>
        <fullName evidence="1">Uncharacterized protein</fullName>
    </submittedName>
</protein>
<sequence>MKQQPEQTSKKPEYTIKAGDIIIFEGNELEEAREAYVRAALEEKYYAYKIHFLHGEKVVCSFLERVGYRPSDKR</sequence>
<evidence type="ECO:0000313" key="1">
    <source>
        <dbReference type="EMBL" id="BBH87770.1"/>
    </source>
</evidence>
<proteinExistence type="predicted"/>
<dbReference type="AlphaFoldDB" id="A0A455SJJ8"/>
<accession>A0A455SJJ8</accession>
<dbReference type="EMBL" id="AP019376">
    <property type="protein sequence ID" value="BBH87770.1"/>
    <property type="molecule type" value="Genomic_DNA"/>
</dbReference>